<sequence>KVLTLQELCYTTSQVMDVNPWDYKPDTDHTKIEVDTSDGDRDGVELAVTHVNTRSPRHRKCIWITVLVVGTLVVVAGVIGLTFAFTKDEHPKD</sequence>
<evidence type="ECO:0000256" key="1">
    <source>
        <dbReference type="SAM" id="Phobius"/>
    </source>
</evidence>
<reference evidence="2" key="1">
    <citation type="submission" date="2021-04" db="EMBL/GenBank/DDBJ databases">
        <authorList>
            <consortium name="Molecular Ecology Group"/>
        </authorList>
    </citation>
    <scope>NUCLEOTIDE SEQUENCE</scope>
</reference>
<feature type="transmembrane region" description="Helical" evidence="1">
    <location>
        <begin position="62"/>
        <end position="85"/>
    </location>
</feature>
<dbReference type="Proteomes" id="UP000678393">
    <property type="component" value="Unassembled WGS sequence"/>
</dbReference>
<keyword evidence="3" id="KW-1185">Reference proteome</keyword>
<name>A0A8S3ZNW2_9EUPU</name>
<comment type="caution">
    <text evidence="2">The sequence shown here is derived from an EMBL/GenBank/DDBJ whole genome shotgun (WGS) entry which is preliminary data.</text>
</comment>
<keyword evidence="1" id="KW-1133">Transmembrane helix</keyword>
<evidence type="ECO:0000313" key="3">
    <source>
        <dbReference type="Proteomes" id="UP000678393"/>
    </source>
</evidence>
<organism evidence="2 3">
    <name type="scientific">Candidula unifasciata</name>
    <dbReference type="NCBI Taxonomy" id="100452"/>
    <lineage>
        <taxon>Eukaryota</taxon>
        <taxon>Metazoa</taxon>
        <taxon>Spiralia</taxon>
        <taxon>Lophotrochozoa</taxon>
        <taxon>Mollusca</taxon>
        <taxon>Gastropoda</taxon>
        <taxon>Heterobranchia</taxon>
        <taxon>Euthyneura</taxon>
        <taxon>Panpulmonata</taxon>
        <taxon>Eupulmonata</taxon>
        <taxon>Stylommatophora</taxon>
        <taxon>Helicina</taxon>
        <taxon>Helicoidea</taxon>
        <taxon>Geomitridae</taxon>
        <taxon>Candidula</taxon>
    </lineage>
</organism>
<evidence type="ECO:0000313" key="2">
    <source>
        <dbReference type="EMBL" id="CAG5129530.1"/>
    </source>
</evidence>
<keyword evidence="1" id="KW-0812">Transmembrane</keyword>
<dbReference type="AlphaFoldDB" id="A0A8S3ZNW2"/>
<proteinExistence type="predicted"/>
<keyword evidence="1" id="KW-0472">Membrane</keyword>
<protein>
    <submittedName>
        <fullName evidence="2">Uncharacterized protein</fullName>
    </submittedName>
</protein>
<feature type="non-terminal residue" evidence="2">
    <location>
        <position position="1"/>
    </location>
</feature>
<dbReference type="EMBL" id="CAJHNH020003547">
    <property type="protein sequence ID" value="CAG5129530.1"/>
    <property type="molecule type" value="Genomic_DNA"/>
</dbReference>
<gene>
    <name evidence="2" type="ORF">CUNI_LOCUS15088</name>
</gene>
<accession>A0A8S3ZNW2</accession>